<evidence type="ECO:0000256" key="2">
    <source>
        <dbReference type="ARBA" id="ARBA00023125"/>
    </source>
</evidence>
<name>A0A1H1M0N3_9MICO</name>
<evidence type="ECO:0000259" key="5">
    <source>
        <dbReference type="PROSITE" id="PS50977"/>
    </source>
</evidence>
<dbReference type="STRING" id="1136497.SAMN04489752_0307"/>
<sequence length="200" mass="22570">MARPNTQAQRREDILQAAISLVGEADLAVLTISQIADKLGKTANAIRYYYPDIESLIAELARRSDIRFFENRLTLTNTIPDPIDRLDAMMAAGLPSGPDDAEWRVIWMAVLDAGFDLHNRKDVQAIYHRQVDLYESLLNDGARTGAFALQQEARDIAMTLMSMEDYLGYRIVARDPQMSRDVALRLMKGYATMATQSRSR</sequence>
<dbReference type="PANTHER" id="PTHR30055">
    <property type="entry name" value="HTH-TYPE TRANSCRIPTIONAL REGULATOR RUTR"/>
    <property type="match status" value="1"/>
</dbReference>
<dbReference type="PANTHER" id="PTHR30055:SF234">
    <property type="entry name" value="HTH-TYPE TRANSCRIPTIONAL REGULATOR BETI"/>
    <property type="match status" value="1"/>
</dbReference>
<dbReference type="GO" id="GO:0003700">
    <property type="term" value="F:DNA-binding transcription factor activity"/>
    <property type="evidence" value="ECO:0007669"/>
    <property type="project" value="TreeGrafter"/>
</dbReference>
<accession>A0A1H1M0N3</accession>
<keyword evidence="7" id="KW-1185">Reference proteome</keyword>
<proteinExistence type="predicted"/>
<dbReference type="InterPro" id="IPR001647">
    <property type="entry name" value="HTH_TetR"/>
</dbReference>
<evidence type="ECO:0000256" key="3">
    <source>
        <dbReference type="ARBA" id="ARBA00023163"/>
    </source>
</evidence>
<dbReference type="InterPro" id="IPR036271">
    <property type="entry name" value="Tet_transcr_reg_TetR-rel_C_sf"/>
</dbReference>
<dbReference type="SUPFAM" id="SSF48498">
    <property type="entry name" value="Tetracyclin repressor-like, C-terminal domain"/>
    <property type="match status" value="1"/>
</dbReference>
<reference evidence="7" key="1">
    <citation type="submission" date="2016-10" db="EMBL/GenBank/DDBJ databases">
        <authorList>
            <person name="Varghese N."/>
            <person name="Submissions S."/>
        </authorList>
    </citation>
    <scope>NUCLEOTIDE SEQUENCE [LARGE SCALE GENOMIC DNA]</scope>
    <source>
        <strain evidence="7">DSM 23676</strain>
    </source>
</reference>
<dbReference type="PROSITE" id="PS50977">
    <property type="entry name" value="HTH_TETR_2"/>
    <property type="match status" value="1"/>
</dbReference>
<dbReference type="SUPFAM" id="SSF46689">
    <property type="entry name" value="Homeodomain-like"/>
    <property type="match status" value="1"/>
</dbReference>
<dbReference type="AlphaFoldDB" id="A0A1H1M0N3"/>
<keyword evidence="1" id="KW-0805">Transcription regulation</keyword>
<evidence type="ECO:0000256" key="4">
    <source>
        <dbReference type="PROSITE-ProRule" id="PRU00335"/>
    </source>
</evidence>
<protein>
    <submittedName>
        <fullName evidence="6">DNA-binding transcriptional regulator, AcrR family</fullName>
    </submittedName>
</protein>
<dbReference type="EMBL" id="LT629766">
    <property type="protein sequence ID" value="SDR80404.1"/>
    <property type="molecule type" value="Genomic_DNA"/>
</dbReference>
<dbReference type="Gene3D" id="1.10.357.10">
    <property type="entry name" value="Tetracycline Repressor, domain 2"/>
    <property type="match status" value="1"/>
</dbReference>
<keyword evidence="2 4" id="KW-0238">DNA-binding</keyword>
<dbReference type="InterPro" id="IPR009057">
    <property type="entry name" value="Homeodomain-like_sf"/>
</dbReference>
<organism evidence="6 7">
    <name type="scientific">Brevibacterium siliguriense</name>
    <dbReference type="NCBI Taxonomy" id="1136497"/>
    <lineage>
        <taxon>Bacteria</taxon>
        <taxon>Bacillati</taxon>
        <taxon>Actinomycetota</taxon>
        <taxon>Actinomycetes</taxon>
        <taxon>Micrococcales</taxon>
        <taxon>Brevibacteriaceae</taxon>
        <taxon>Brevibacterium</taxon>
    </lineage>
</organism>
<dbReference type="Proteomes" id="UP000199597">
    <property type="component" value="Chromosome I"/>
</dbReference>
<evidence type="ECO:0000313" key="6">
    <source>
        <dbReference type="EMBL" id="SDR80404.1"/>
    </source>
</evidence>
<dbReference type="GO" id="GO:0000976">
    <property type="term" value="F:transcription cis-regulatory region binding"/>
    <property type="evidence" value="ECO:0007669"/>
    <property type="project" value="TreeGrafter"/>
</dbReference>
<evidence type="ECO:0000256" key="1">
    <source>
        <dbReference type="ARBA" id="ARBA00023015"/>
    </source>
</evidence>
<dbReference type="InterPro" id="IPR050109">
    <property type="entry name" value="HTH-type_TetR-like_transc_reg"/>
</dbReference>
<feature type="DNA-binding region" description="H-T-H motif" evidence="4">
    <location>
        <begin position="31"/>
        <end position="50"/>
    </location>
</feature>
<evidence type="ECO:0000313" key="7">
    <source>
        <dbReference type="Proteomes" id="UP000199597"/>
    </source>
</evidence>
<gene>
    <name evidence="6" type="ORF">SAMN04489752_0307</name>
</gene>
<keyword evidence="3" id="KW-0804">Transcription</keyword>
<feature type="domain" description="HTH tetR-type" evidence="5">
    <location>
        <begin position="8"/>
        <end position="68"/>
    </location>
</feature>